<keyword evidence="1" id="KW-0812">Transmembrane</keyword>
<evidence type="ECO:0008006" key="4">
    <source>
        <dbReference type="Google" id="ProtNLM"/>
    </source>
</evidence>
<keyword evidence="1" id="KW-0472">Membrane</keyword>
<keyword evidence="3" id="KW-1185">Reference proteome</keyword>
<comment type="caution">
    <text evidence="2">The sequence shown here is derived from an EMBL/GenBank/DDBJ whole genome shotgun (WGS) entry which is preliminary data.</text>
</comment>
<organism evidence="2 3">
    <name type="scientific">Devosia albogilva</name>
    <dbReference type="NCBI Taxonomy" id="429726"/>
    <lineage>
        <taxon>Bacteria</taxon>
        <taxon>Pseudomonadati</taxon>
        <taxon>Pseudomonadota</taxon>
        <taxon>Alphaproteobacteria</taxon>
        <taxon>Hyphomicrobiales</taxon>
        <taxon>Devosiaceae</taxon>
        <taxon>Devosia</taxon>
    </lineage>
</organism>
<sequence length="145" mass="15562">MADIVNQKLATYGAWTYRGAWLLEVTAALIGLATGLTLGYQAFSASDSTSMELILASAPFFMVALAELTKIPIATLLFSVSWWWKPIVLMFLVALAAITFETSRCGRSDPGRSGCVGQSTYPTRGRAPGGVGRIRRRIRSASAAV</sequence>
<feature type="transmembrane region" description="Helical" evidence="1">
    <location>
        <begin position="53"/>
        <end position="76"/>
    </location>
</feature>
<accession>A0ABW5QNH3</accession>
<proteinExistence type="predicted"/>
<evidence type="ECO:0000313" key="3">
    <source>
        <dbReference type="Proteomes" id="UP001597521"/>
    </source>
</evidence>
<dbReference type="Proteomes" id="UP001597521">
    <property type="component" value="Unassembled WGS sequence"/>
</dbReference>
<evidence type="ECO:0000313" key="2">
    <source>
        <dbReference type="EMBL" id="MFD2649270.1"/>
    </source>
</evidence>
<gene>
    <name evidence="2" type="ORF">ACFSX5_15900</name>
</gene>
<protein>
    <recommendedName>
        <fullName evidence="4">ABC transmembrane type-1 domain-containing protein</fullName>
    </recommendedName>
</protein>
<dbReference type="EMBL" id="JBHUNP010000001">
    <property type="protein sequence ID" value="MFD2649270.1"/>
    <property type="molecule type" value="Genomic_DNA"/>
</dbReference>
<evidence type="ECO:0000256" key="1">
    <source>
        <dbReference type="SAM" id="Phobius"/>
    </source>
</evidence>
<name>A0ABW5QNH3_9HYPH</name>
<reference evidence="3" key="1">
    <citation type="journal article" date="2019" name="Int. J. Syst. Evol. Microbiol.">
        <title>The Global Catalogue of Microorganisms (GCM) 10K type strain sequencing project: providing services to taxonomists for standard genome sequencing and annotation.</title>
        <authorList>
            <consortium name="The Broad Institute Genomics Platform"/>
            <consortium name="The Broad Institute Genome Sequencing Center for Infectious Disease"/>
            <person name="Wu L."/>
            <person name="Ma J."/>
        </authorList>
    </citation>
    <scope>NUCLEOTIDE SEQUENCE [LARGE SCALE GENOMIC DNA]</scope>
    <source>
        <strain evidence="3">CCM 7427</strain>
    </source>
</reference>
<dbReference type="RefSeq" id="WP_386834761.1">
    <property type="nucleotide sequence ID" value="NZ_JBHUNP010000001.1"/>
</dbReference>
<feature type="transmembrane region" description="Helical" evidence="1">
    <location>
        <begin position="20"/>
        <end position="41"/>
    </location>
</feature>
<keyword evidence="1" id="KW-1133">Transmembrane helix</keyword>